<evidence type="ECO:0000256" key="1">
    <source>
        <dbReference type="SAM" id="MobiDB-lite"/>
    </source>
</evidence>
<keyword evidence="5" id="KW-1185">Reference proteome</keyword>
<dbReference type="STRING" id="551991.SAMN05192529_12743"/>
<sequence length="578" mass="62099">MQKQYDIQTLMAYLAGKLDARAMHELEKQALEDPLLSEALEGLRENNEVSEPDLEQTMQRLSDRLDQRVAQSKTVTGPEQDGDTADAAINLPVTSINAHKTNFNKRRLWAAAAAIFFLLSGGLLYFVLQRGDATKKGTPATEVVALGSKDNVQRPSVADSGLDTATDVANAVAQALSDHQNNLADSEQADQSKELAKAQTTIRAIPKSPALITERSAHLPEPGANPARNPAADLAGTVNSLKPADISAGQLIHDSLLRTPLPNPGQLATALQGKVAGIAISRENAGVRSPKKNPASMEKALRPAAAYNAQSDQDNHAMSSEKVAGLPADSAADALAEVVIVGYGKSGKKLFARSKLKAQAHEIRLRGVRPVSDSLPPGKNGQPLYVIDGRLLNSGEFENLSPNSIESVSVLSPEKAPAIYGEKGKYGAVLVTTKAGSRLARVRGEGLNRKLMDKKYEQTKVRVSRLSGHLRPVAGFAAFKKSLSEQLDTDLSSGVISLRDKGSLIFELRLTGNGNNRIDIFNIRAKNPNLIQWFKSALTKQDNWYQWQPESPADNSANATSGATEKQAPTKIKISLLE</sequence>
<dbReference type="InterPro" id="IPR037066">
    <property type="entry name" value="Plug_dom_sf"/>
</dbReference>
<evidence type="ECO:0000313" key="5">
    <source>
        <dbReference type="Proteomes" id="UP000199041"/>
    </source>
</evidence>
<dbReference type="InterPro" id="IPR012910">
    <property type="entry name" value="Plug_dom"/>
</dbReference>
<keyword evidence="4" id="KW-0675">Receptor</keyword>
<name>A0A1H4C547_9BACT</name>
<evidence type="ECO:0000256" key="2">
    <source>
        <dbReference type="SAM" id="Phobius"/>
    </source>
</evidence>
<reference evidence="4 5" key="1">
    <citation type="submission" date="2016-10" db="EMBL/GenBank/DDBJ databases">
        <authorList>
            <person name="de Groot N.N."/>
        </authorList>
    </citation>
    <scope>NUCLEOTIDE SEQUENCE [LARGE SCALE GENOMIC DNA]</scope>
    <source>
        <strain evidence="4 5">Vu-144</strain>
    </source>
</reference>
<dbReference type="RefSeq" id="WP_091400769.1">
    <property type="nucleotide sequence ID" value="NZ_FNQY01000027.1"/>
</dbReference>
<protein>
    <submittedName>
        <fullName evidence="4">TonB-dependent Receptor Plug Domain</fullName>
    </submittedName>
</protein>
<evidence type="ECO:0000259" key="3">
    <source>
        <dbReference type="Pfam" id="PF07715"/>
    </source>
</evidence>
<dbReference type="OrthoDB" id="1112758at2"/>
<dbReference type="Gene3D" id="2.170.130.10">
    <property type="entry name" value="TonB-dependent receptor, plug domain"/>
    <property type="match status" value="1"/>
</dbReference>
<feature type="compositionally biased region" description="Polar residues" evidence="1">
    <location>
        <begin position="547"/>
        <end position="564"/>
    </location>
</feature>
<feature type="domain" description="TonB-dependent receptor plug" evidence="3">
    <location>
        <begin position="316"/>
        <end position="424"/>
    </location>
</feature>
<feature type="region of interest" description="Disordered" evidence="1">
    <location>
        <begin position="547"/>
        <end position="571"/>
    </location>
</feature>
<proteinExistence type="predicted"/>
<dbReference type="Pfam" id="PF07715">
    <property type="entry name" value="Plug"/>
    <property type="match status" value="1"/>
</dbReference>
<dbReference type="Proteomes" id="UP000199041">
    <property type="component" value="Unassembled WGS sequence"/>
</dbReference>
<feature type="transmembrane region" description="Helical" evidence="2">
    <location>
        <begin position="108"/>
        <end position="128"/>
    </location>
</feature>
<dbReference type="SUPFAM" id="SSF56935">
    <property type="entry name" value="Porins"/>
    <property type="match status" value="1"/>
</dbReference>
<gene>
    <name evidence="4" type="ORF">SAMN05192529_12743</name>
</gene>
<dbReference type="EMBL" id="FNQY01000027">
    <property type="protein sequence ID" value="SEA55474.1"/>
    <property type="molecule type" value="Genomic_DNA"/>
</dbReference>
<accession>A0A1H4C547</accession>
<keyword evidence="2" id="KW-0812">Transmembrane</keyword>
<keyword evidence="2" id="KW-0472">Membrane</keyword>
<evidence type="ECO:0000313" key="4">
    <source>
        <dbReference type="EMBL" id="SEA55474.1"/>
    </source>
</evidence>
<keyword evidence="2" id="KW-1133">Transmembrane helix</keyword>
<organism evidence="4 5">
    <name type="scientific">Arachidicoccus rhizosphaerae</name>
    <dbReference type="NCBI Taxonomy" id="551991"/>
    <lineage>
        <taxon>Bacteria</taxon>
        <taxon>Pseudomonadati</taxon>
        <taxon>Bacteroidota</taxon>
        <taxon>Chitinophagia</taxon>
        <taxon>Chitinophagales</taxon>
        <taxon>Chitinophagaceae</taxon>
        <taxon>Arachidicoccus</taxon>
    </lineage>
</organism>
<dbReference type="AlphaFoldDB" id="A0A1H4C547"/>